<dbReference type="RefSeq" id="WP_232399519.1">
    <property type="nucleotide sequence ID" value="NZ_CP102173.1"/>
</dbReference>
<protein>
    <submittedName>
        <fullName evidence="1">Uncharacterized protein</fullName>
    </submittedName>
</protein>
<reference evidence="1 2" key="1">
    <citation type="submission" date="2022-08" db="EMBL/GenBank/DDBJ databases">
        <title>novel species in genus Aeromicrobium.</title>
        <authorList>
            <person name="Ye L."/>
        </authorList>
    </citation>
    <scope>NUCLEOTIDE SEQUENCE [LARGE SCALE GENOMIC DNA]</scope>
    <source>
        <strain evidence="2">zg-Y1379</strain>
    </source>
</reference>
<keyword evidence="2" id="KW-1185">Reference proteome</keyword>
<dbReference type="Proteomes" id="UP001316184">
    <property type="component" value="Chromosome"/>
</dbReference>
<evidence type="ECO:0000313" key="2">
    <source>
        <dbReference type="Proteomes" id="UP001316184"/>
    </source>
</evidence>
<sequence>MAAHNRHVLLRGHSMTGAVVLSVWAVQLDLARSPSFSGLRWHPVLAMGIGPPRSWRSR</sequence>
<organism evidence="1 2">
    <name type="scientific">Aeromicrobium wangtongii</name>
    <dbReference type="NCBI Taxonomy" id="2969247"/>
    <lineage>
        <taxon>Bacteria</taxon>
        <taxon>Bacillati</taxon>
        <taxon>Actinomycetota</taxon>
        <taxon>Actinomycetes</taxon>
        <taxon>Propionibacteriales</taxon>
        <taxon>Nocardioidaceae</taxon>
        <taxon>Aeromicrobium</taxon>
    </lineage>
</organism>
<proteinExistence type="predicted"/>
<gene>
    <name evidence="1" type="ORF">NQV15_09170</name>
</gene>
<evidence type="ECO:0000313" key="1">
    <source>
        <dbReference type="EMBL" id="UUP12033.1"/>
    </source>
</evidence>
<dbReference type="EMBL" id="CP102173">
    <property type="protein sequence ID" value="UUP12033.1"/>
    <property type="molecule type" value="Genomic_DNA"/>
</dbReference>
<accession>A0ABY5M4W5</accession>
<name>A0ABY5M4W5_9ACTN</name>